<proteinExistence type="predicted"/>
<dbReference type="EMBL" id="JBBKYA010000002">
    <property type="protein sequence ID" value="MFD3275488.1"/>
    <property type="molecule type" value="Genomic_DNA"/>
</dbReference>
<evidence type="ECO:0008006" key="4">
    <source>
        <dbReference type="Google" id="ProtNLM"/>
    </source>
</evidence>
<evidence type="ECO:0000256" key="1">
    <source>
        <dbReference type="SAM" id="SignalP"/>
    </source>
</evidence>
<name>A0ABW6CX51_9BACT</name>
<sequence length="213" mass="23787">MKYLFFLCLPFLAGAQQADALFGQLVQKFKKVHHYEVLAQIKPNIPMIRILPVRANIQFQYPNSYKIQSAGISILPKNGFSELPQLFSKPNQFTVIASGQETLDGVNTSILTLLPLDNEGDLILAKIWVDATSLLVMKSLITSKTNGSITSTFQYAGEKSWGLPARMTFSMDVKKFKIPKGLATDINRTSRQVDAPQQKGRIEITFSKYKVNG</sequence>
<dbReference type="RefSeq" id="WP_377975467.1">
    <property type="nucleotide sequence ID" value="NZ_JBBKYA010000002.1"/>
</dbReference>
<protein>
    <recommendedName>
        <fullName evidence="4">Outer membrane lipoprotein carrier protein LolA</fullName>
    </recommendedName>
</protein>
<feature type="signal peptide" evidence="1">
    <location>
        <begin position="1"/>
        <end position="18"/>
    </location>
</feature>
<organism evidence="2 3">
    <name type="scientific">Aquirufa echingensis</name>
    <dbReference type="NCBI Taxonomy" id="3096516"/>
    <lineage>
        <taxon>Bacteria</taxon>
        <taxon>Pseudomonadati</taxon>
        <taxon>Bacteroidota</taxon>
        <taxon>Cytophagia</taxon>
        <taxon>Cytophagales</taxon>
        <taxon>Flectobacillaceae</taxon>
        <taxon>Aquirufa</taxon>
    </lineage>
</organism>
<feature type="chain" id="PRO_5046087801" description="Outer membrane lipoprotein carrier protein LolA" evidence="1">
    <location>
        <begin position="19"/>
        <end position="213"/>
    </location>
</feature>
<gene>
    <name evidence="2" type="ORF">SKC38_04510</name>
</gene>
<evidence type="ECO:0000313" key="2">
    <source>
        <dbReference type="EMBL" id="MFD3275488.1"/>
    </source>
</evidence>
<dbReference type="Proteomes" id="UP001598114">
    <property type="component" value="Unassembled WGS sequence"/>
</dbReference>
<comment type="caution">
    <text evidence="2">The sequence shown here is derived from an EMBL/GenBank/DDBJ whole genome shotgun (WGS) entry which is preliminary data.</text>
</comment>
<keyword evidence="1" id="KW-0732">Signal</keyword>
<keyword evidence="3" id="KW-1185">Reference proteome</keyword>
<accession>A0ABW6CX51</accession>
<evidence type="ECO:0000313" key="3">
    <source>
        <dbReference type="Proteomes" id="UP001598114"/>
    </source>
</evidence>
<reference evidence="2 3" key="1">
    <citation type="submission" date="2024-03" db="EMBL/GenBank/DDBJ databases">
        <title>Aquirufa genome sequencing.</title>
        <authorList>
            <person name="Pitt A."/>
            <person name="Hahn M.W."/>
        </authorList>
    </citation>
    <scope>NUCLEOTIDE SEQUENCE [LARGE SCALE GENOMIC DNA]</scope>
    <source>
        <strain evidence="2 3">PLAD-142S6K</strain>
    </source>
</reference>